<evidence type="ECO:0000313" key="1">
    <source>
        <dbReference type="EMBL" id="QLH78902.1"/>
    </source>
</evidence>
<dbReference type="KEGG" id="hrr:HZS55_17095"/>
<dbReference type="InterPro" id="IPR006311">
    <property type="entry name" value="TAT_signal"/>
</dbReference>
<keyword evidence="2" id="KW-1185">Reference proteome</keyword>
<dbReference type="GeneID" id="56079616"/>
<name>A0A7D5P6X8_9EURY</name>
<dbReference type="AlphaFoldDB" id="A0A7D5P6X8"/>
<organism evidence="1 2">
    <name type="scientific">Halosimplex rubrum</name>
    <dbReference type="NCBI Taxonomy" id="869889"/>
    <lineage>
        <taxon>Archaea</taxon>
        <taxon>Methanobacteriati</taxon>
        <taxon>Methanobacteriota</taxon>
        <taxon>Stenosarchaea group</taxon>
        <taxon>Halobacteria</taxon>
        <taxon>Halobacteriales</taxon>
        <taxon>Haloarculaceae</taxon>
        <taxon>Halosimplex</taxon>
    </lineage>
</organism>
<dbReference type="PROSITE" id="PS51318">
    <property type="entry name" value="TAT"/>
    <property type="match status" value="1"/>
</dbReference>
<protein>
    <submittedName>
        <fullName evidence="1">Uncharacterized protein</fullName>
    </submittedName>
</protein>
<accession>A0A7D5P6X8</accession>
<proteinExistence type="predicted"/>
<dbReference type="EMBL" id="CP058910">
    <property type="protein sequence ID" value="QLH78902.1"/>
    <property type="molecule type" value="Genomic_DNA"/>
</dbReference>
<reference evidence="1 2" key="1">
    <citation type="submission" date="2020-07" db="EMBL/GenBank/DDBJ databases">
        <title>Halosimplex pelagicum sp. nov. and Halosimplex rubrum sp. nov., isolated from salted brown alga Laminaria, and emended description of the genus Halosimplex.</title>
        <authorList>
            <person name="Cui H."/>
        </authorList>
    </citation>
    <scope>NUCLEOTIDE SEQUENCE [LARGE SCALE GENOMIC DNA]</scope>
    <source>
        <strain evidence="1 2">R27</strain>
    </source>
</reference>
<gene>
    <name evidence="1" type="ORF">HZS55_17095</name>
</gene>
<dbReference type="RefSeq" id="WP_179908780.1">
    <property type="nucleotide sequence ID" value="NZ_CP058910.1"/>
</dbReference>
<evidence type="ECO:0000313" key="2">
    <source>
        <dbReference type="Proteomes" id="UP000509667"/>
    </source>
</evidence>
<sequence>MSRSTERDGFNRRSVLKSVAAGTAATVGASGVASASSSGSSISLATKRDITAGYRDIDTVRQQFRAHRDLLEAAVEAGHVDEASFDIFDIEVDGMTSERGDGLGFNAREVDGEVIPEIRVLHRTDEGEVMFGIRPTEDAGYVNYFPAGEENTVERVYERNWSYNSADCCATCMTCGGNCNDNESCETLTSSCCCWATCKNMTCAGYRCVCESDCGWL</sequence>
<dbReference type="Proteomes" id="UP000509667">
    <property type="component" value="Chromosome"/>
</dbReference>